<dbReference type="PROSITE" id="PS50847">
    <property type="entry name" value="GRAM_POS_ANCHORING"/>
    <property type="match status" value="1"/>
</dbReference>
<accession>A0A135ZCF4</accession>
<dbReference type="NCBIfam" id="TIGR01167">
    <property type="entry name" value="LPXTG_anchor"/>
    <property type="match status" value="1"/>
</dbReference>
<dbReference type="EMBL" id="LSRC01000001">
    <property type="protein sequence ID" value="KXI19245.1"/>
    <property type="molecule type" value="Genomic_DNA"/>
</dbReference>
<organism evidence="7 8">
    <name type="scientific">Gardnerella vaginalis</name>
    <dbReference type="NCBI Taxonomy" id="2702"/>
    <lineage>
        <taxon>Bacteria</taxon>
        <taxon>Bacillati</taxon>
        <taxon>Actinomycetota</taxon>
        <taxon>Actinomycetes</taxon>
        <taxon>Bifidobacteriales</taxon>
        <taxon>Bifidobacteriaceae</taxon>
        <taxon>Gardnerella</taxon>
    </lineage>
</organism>
<evidence type="ECO:0000256" key="5">
    <source>
        <dbReference type="SAM" id="Phobius"/>
    </source>
</evidence>
<dbReference type="Pfam" id="PF00746">
    <property type="entry name" value="Gram_pos_anchor"/>
    <property type="match status" value="1"/>
</dbReference>
<keyword evidence="5" id="KW-0812">Transmembrane</keyword>
<evidence type="ECO:0000259" key="6">
    <source>
        <dbReference type="PROSITE" id="PS50847"/>
    </source>
</evidence>
<name>A0A135ZCF4_GARVA</name>
<comment type="caution">
    <text evidence="7">The sequence shown here is derived from an EMBL/GenBank/DDBJ whole genome shotgun (WGS) entry which is preliminary data.</text>
</comment>
<dbReference type="PATRIC" id="fig|2702.101.peg.45"/>
<feature type="domain" description="Gram-positive cocci surface proteins LPxTG" evidence="6">
    <location>
        <begin position="34"/>
        <end position="68"/>
    </location>
</feature>
<evidence type="ECO:0000256" key="1">
    <source>
        <dbReference type="ARBA" id="ARBA00022512"/>
    </source>
</evidence>
<evidence type="ECO:0000256" key="4">
    <source>
        <dbReference type="ARBA" id="ARBA00023088"/>
    </source>
</evidence>
<sequence length="68" mass="7183">QAQVDAALKALRDAKAALQDYANSSSQNNANGKLPNTGLNATFFASFSALFAAMGIGIVSTRRKHSKR</sequence>
<protein>
    <submittedName>
        <fullName evidence="7">LPXTG-motif protein cell wall anchor domain protein</fullName>
    </submittedName>
</protein>
<keyword evidence="1" id="KW-0134">Cell wall</keyword>
<keyword evidence="2" id="KW-0964">Secreted</keyword>
<evidence type="ECO:0000256" key="2">
    <source>
        <dbReference type="ARBA" id="ARBA00022525"/>
    </source>
</evidence>
<dbReference type="InterPro" id="IPR019931">
    <property type="entry name" value="LPXTG_anchor"/>
</dbReference>
<evidence type="ECO:0000313" key="8">
    <source>
        <dbReference type="Proteomes" id="UP000070505"/>
    </source>
</evidence>
<keyword evidence="5" id="KW-1133">Transmembrane helix</keyword>
<keyword evidence="4" id="KW-0572">Peptidoglycan-anchor</keyword>
<dbReference type="RefSeq" id="WP_155642854.1">
    <property type="nucleotide sequence ID" value="NZ_KQ961847.1"/>
</dbReference>
<keyword evidence="3" id="KW-0732">Signal</keyword>
<evidence type="ECO:0000313" key="7">
    <source>
        <dbReference type="EMBL" id="KXI19245.1"/>
    </source>
</evidence>
<dbReference type="AlphaFoldDB" id="A0A135ZCF4"/>
<feature type="transmembrane region" description="Helical" evidence="5">
    <location>
        <begin position="41"/>
        <end position="59"/>
    </location>
</feature>
<dbReference type="Proteomes" id="UP000070505">
    <property type="component" value="Unassembled WGS sequence"/>
</dbReference>
<proteinExistence type="predicted"/>
<feature type="non-terminal residue" evidence="7">
    <location>
        <position position="1"/>
    </location>
</feature>
<reference evidence="7 8" key="1">
    <citation type="submission" date="2016-02" db="EMBL/GenBank/DDBJ databases">
        <authorList>
            <person name="Wen L."/>
            <person name="He K."/>
            <person name="Yang H."/>
        </authorList>
    </citation>
    <scope>NUCLEOTIDE SEQUENCE [LARGE SCALE GENOMIC DNA]</scope>
    <source>
        <strain evidence="7 8">CMW7778B</strain>
    </source>
</reference>
<evidence type="ECO:0000256" key="3">
    <source>
        <dbReference type="ARBA" id="ARBA00022729"/>
    </source>
</evidence>
<gene>
    <name evidence="7" type="ORF">HMPREF3230_00045</name>
</gene>
<keyword evidence="5" id="KW-0472">Membrane</keyword>